<dbReference type="GO" id="GO:0006506">
    <property type="term" value="P:GPI anchor biosynthetic process"/>
    <property type="evidence" value="ECO:0007669"/>
    <property type="project" value="UniProtKB-UniPathway"/>
</dbReference>
<evidence type="ECO:0000256" key="5">
    <source>
        <dbReference type="ARBA" id="ARBA00022603"/>
    </source>
</evidence>
<dbReference type="InterPro" id="IPR000878">
    <property type="entry name" value="4pyrrol_Mease"/>
</dbReference>
<dbReference type="CDD" id="cd11647">
    <property type="entry name" value="DHP5_DphB"/>
    <property type="match status" value="1"/>
</dbReference>
<feature type="transmembrane region" description="Helical" evidence="9">
    <location>
        <begin position="364"/>
        <end position="385"/>
    </location>
</feature>
<evidence type="ECO:0000313" key="13">
    <source>
        <dbReference type="WBParaSite" id="TCNE_0001373101-mRNA-1"/>
    </source>
</evidence>
<evidence type="ECO:0000256" key="3">
    <source>
        <dbReference type="ARBA" id="ARBA00006729"/>
    </source>
</evidence>
<evidence type="ECO:0000256" key="8">
    <source>
        <dbReference type="ARBA" id="ARBA00048752"/>
    </source>
</evidence>
<gene>
    <name evidence="11" type="ORF">TCNE_LOCUS13732</name>
</gene>
<proteinExistence type="inferred from homology"/>
<keyword evidence="9" id="KW-0472">Membrane</keyword>
<evidence type="ECO:0000259" key="10">
    <source>
        <dbReference type="Pfam" id="PF00590"/>
    </source>
</evidence>
<reference evidence="11 12" key="2">
    <citation type="submission" date="2018-11" db="EMBL/GenBank/DDBJ databases">
        <authorList>
            <consortium name="Pathogen Informatics"/>
        </authorList>
    </citation>
    <scope>NUCLEOTIDE SEQUENCE [LARGE SCALE GENOMIC DNA]</scope>
</reference>
<dbReference type="InterPro" id="IPR014776">
    <property type="entry name" value="4pyrrole_Mease_sub2"/>
</dbReference>
<keyword evidence="7" id="KW-0949">S-adenosyl-L-methionine</keyword>
<dbReference type="GO" id="GO:0017183">
    <property type="term" value="P:protein histidyl modification to diphthamide"/>
    <property type="evidence" value="ECO:0007669"/>
    <property type="project" value="UniProtKB-UniPathway"/>
</dbReference>
<dbReference type="EMBL" id="UYWY01021869">
    <property type="protein sequence ID" value="VDM45053.1"/>
    <property type="molecule type" value="Genomic_DNA"/>
</dbReference>
<dbReference type="GO" id="GO:0032259">
    <property type="term" value="P:methylation"/>
    <property type="evidence" value="ECO:0007669"/>
    <property type="project" value="UniProtKB-KW"/>
</dbReference>
<dbReference type="PANTHER" id="PTHR10882">
    <property type="entry name" value="DIPHTHINE SYNTHASE"/>
    <property type="match status" value="1"/>
</dbReference>
<comment type="catalytic activity">
    <reaction evidence="8">
        <text>2-[(3S)-amino-3-carboxypropyl]-L-histidyl-[translation elongation factor 2] + 4 S-adenosyl-L-methionine = diphthine methyl ester-[translation elongation factor 2] + 4 S-adenosyl-L-homocysteine + 3 H(+)</text>
        <dbReference type="Rhea" id="RHEA:42652"/>
        <dbReference type="Rhea" id="RHEA-COMP:9749"/>
        <dbReference type="Rhea" id="RHEA-COMP:10173"/>
        <dbReference type="ChEBI" id="CHEBI:15378"/>
        <dbReference type="ChEBI" id="CHEBI:57856"/>
        <dbReference type="ChEBI" id="CHEBI:59789"/>
        <dbReference type="ChEBI" id="CHEBI:73995"/>
        <dbReference type="ChEBI" id="CHEBI:79005"/>
        <dbReference type="EC" id="2.1.1.314"/>
    </reaction>
</comment>
<feature type="domain" description="Tetrapyrrole methylase" evidence="10">
    <location>
        <begin position="417"/>
        <end position="680"/>
    </location>
</feature>
<dbReference type="InterPro" id="IPR014777">
    <property type="entry name" value="4pyrrole_Mease_sub1"/>
</dbReference>
<dbReference type="Pfam" id="PF05007">
    <property type="entry name" value="Mannosyl_trans"/>
    <property type="match status" value="1"/>
</dbReference>
<feature type="transmembrane region" description="Helical" evidence="9">
    <location>
        <begin position="333"/>
        <end position="352"/>
    </location>
</feature>
<evidence type="ECO:0000256" key="4">
    <source>
        <dbReference type="ARBA" id="ARBA00011927"/>
    </source>
</evidence>
<comment type="function">
    <text evidence="1">S-adenosyl-L-methionine-dependent methyltransferase that catalyzes four methylations of the modified target histidine residue in translation elongation factor 2 (EF-2), to form an intermediate called diphthine methyl ester. The four successive methylation reactions represent the second step of diphthamide biosynthesis.</text>
</comment>
<feature type="transmembrane region" description="Helical" evidence="9">
    <location>
        <begin position="204"/>
        <end position="224"/>
    </location>
</feature>
<name>A0A183UZ11_TOXCA</name>
<dbReference type="FunFam" id="3.40.1010.10:FF:000004">
    <property type="entry name" value="Putative diphthine synthase"/>
    <property type="match status" value="1"/>
</dbReference>
<keyword evidence="12" id="KW-1185">Reference proteome</keyword>
<dbReference type="GO" id="GO:0004376">
    <property type="term" value="F:GPI mannosyltransferase activity"/>
    <property type="evidence" value="ECO:0007669"/>
    <property type="project" value="InterPro"/>
</dbReference>
<dbReference type="SUPFAM" id="SSF53790">
    <property type="entry name" value="Tetrapyrrole methylase"/>
    <property type="match status" value="1"/>
</dbReference>
<feature type="transmembrane region" description="Helical" evidence="9">
    <location>
        <begin position="265"/>
        <end position="286"/>
    </location>
</feature>
<dbReference type="FunFam" id="3.30.950.10:FF:000004">
    <property type="entry name" value="Diphthine synthase putative"/>
    <property type="match status" value="1"/>
</dbReference>
<feature type="transmembrane region" description="Helical" evidence="9">
    <location>
        <begin position="292"/>
        <end position="321"/>
    </location>
</feature>
<dbReference type="Pfam" id="PF00590">
    <property type="entry name" value="TP_methylase"/>
    <property type="match status" value="1"/>
</dbReference>
<dbReference type="Proteomes" id="UP000050794">
    <property type="component" value="Unassembled WGS sequence"/>
</dbReference>
<evidence type="ECO:0000256" key="2">
    <source>
        <dbReference type="ARBA" id="ARBA00005156"/>
    </source>
</evidence>
<feature type="transmembrane region" description="Helical" evidence="9">
    <location>
        <begin position="174"/>
        <end position="198"/>
    </location>
</feature>
<dbReference type="InterPro" id="IPR004551">
    <property type="entry name" value="Dphthn_synthase"/>
</dbReference>
<dbReference type="AlphaFoldDB" id="A0A183UZ11"/>
<evidence type="ECO:0000256" key="1">
    <source>
        <dbReference type="ARBA" id="ARBA00004006"/>
    </source>
</evidence>
<dbReference type="InterPro" id="IPR035996">
    <property type="entry name" value="4pyrrol_Methylase_sf"/>
</dbReference>
<reference evidence="13" key="1">
    <citation type="submission" date="2016-06" db="UniProtKB">
        <authorList>
            <consortium name="WormBaseParasite"/>
        </authorList>
    </citation>
    <scope>IDENTIFICATION</scope>
</reference>
<dbReference type="Gene3D" id="3.30.950.10">
    <property type="entry name" value="Methyltransferase, Cobalt-precorrin-4 Transmethylase, Domain 2"/>
    <property type="match status" value="1"/>
</dbReference>
<dbReference type="GO" id="GO:0141133">
    <property type="term" value="F:diphthine methyl ester synthase activity"/>
    <property type="evidence" value="ECO:0007669"/>
    <property type="project" value="UniProtKB-EC"/>
</dbReference>
<keyword evidence="6" id="KW-0808">Transferase</keyword>
<dbReference type="UniPathway" id="UPA00559"/>
<keyword evidence="9" id="KW-0812">Transmembrane</keyword>
<sequence length="713" mass="80215">MRKRGRNGKRNGERSSASEDECSSEEEVVAWTINKIFMTAFLFRALLVTYGPIHDYLFEVSFTDIDYKVFSDAAAQVGRGDSPYQRATYRYTPLLAWLLVPNTVWPEFGKMLFCTLDVTVGYLCFKTATSELLMRSSSNIARLQMTRRAKHCVIIFWLANPLTAVISARGNADVVVCTAVVCTLWLLLSNHVIIVSPLTKDAGFIFQLSSMSFAVSVALYYCMYGNRYLDESLMYHISRIDTRHNFSPYFYPLYLSDGETTLSQLIGLGAFVPQAALIIFLSFRFYDDLPFCWMLITIAFVAFNKVCTSQYFVWFICLAPIAQRTVEMSAKRVTMLMLMWMGAQVAWLQPAYLFEFKGVDTFAFIWLASLLFFAINVVIIVQLILHHNDSFVSSVSPLLSKVQASFDVPDSFETMVFYLIGLGLGDGEDITLKGLNAVRRCVRIYLEAYTSILSYALDKSKLEQLYGKHIIVADRELVEQRSDELFADADTADVCLLVVGDPFGATTHTDLVLRARSLGISVKVIHNASIMNAVACCGLQVFSSTSLILVALALHFRVAFCALQLYSFGETVSIVMWTDSWQPDSYYDKIAANRLRGLHTLCLLDIKVKEQSIDNLIKGRKIYDPPRYMSCSEAAKQLIEIAERKQKTGIQPAYSGETPCVGLARVGWENQKIVLCTLSKMVTTDMGEPVHSLVIPGEMHPMEMDMLKTFSAC</sequence>
<evidence type="ECO:0000256" key="7">
    <source>
        <dbReference type="ARBA" id="ARBA00022691"/>
    </source>
</evidence>
<dbReference type="EC" id="2.1.1.314" evidence="4"/>
<keyword evidence="5" id="KW-0489">Methyltransferase</keyword>
<evidence type="ECO:0000256" key="6">
    <source>
        <dbReference type="ARBA" id="ARBA00022679"/>
    </source>
</evidence>
<dbReference type="UniPathway" id="UPA00196"/>
<dbReference type="InterPro" id="IPR007704">
    <property type="entry name" value="PIG-M"/>
</dbReference>
<dbReference type="NCBIfam" id="TIGR00522">
    <property type="entry name" value="dph5"/>
    <property type="match status" value="2"/>
</dbReference>
<organism evidence="12 13">
    <name type="scientific">Toxocara canis</name>
    <name type="common">Canine roundworm</name>
    <dbReference type="NCBI Taxonomy" id="6265"/>
    <lineage>
        <taxon>Eukaryota</taxon>
        <taxon>Metazoa</taxon>
        <taxon>Ecdysozoa</taxon>
        <taxon>Nematoda</taxon>
        <taxon>Chromadorea</taxon>
        <taxon>Rhabditida</taxon>
        <taxon>Spirurina</taxon>
        <taxon>Ascaridomorpha</taxon>
        <taxon>Ascaridoidea</taxon>
        <taxon>Toxocaridae</taxon>
        <taxon>Toxocara</taxon>
    </lineage>
</organism>
<protein>
    <recommendedName>
        <fullName evidence="4">diphthine methyl ester synthase</fullName>
        <ecNumber evidence="4">2.1.1.314</ecNumber>
    </recommendedName>
</protein>
<evidence type="ECO:0000313" key="11">
    <source>
        <dbReference type="EMBL" id="VDM45053.1"/>
    </source>
</evidence>
<comment type="similarity">
    <text evidence="3">Belongs to the diphthine synthase family.</text>
</comment>
<dbReference type="GO" id="GO:0051751">
    <property type="term" value="F:alpha-1,4-mannosyltransferase activity"/>
    <property type="evidence" value="ECO:0007669"/>
    <property type="project" value="InterPro"/>
</dbReference>
<dbReference type="WBParaSite" id="TCNE_0001373101-mRNA-1">
    <property type="protein sequence ID" value="TCNE_0001373101-mRNA-1"/>
    <property type="gene ID" value="TCNE_0001373101"/>
</dbReference>
<comment type="pathway">
    <text evidence="2">Protein modification; peptidyl-diphthamide biosynthesis.</text>
</comment>
<keyword evidence="9" id="KW-1133">Transmembrane helix</keyword>
<dbReference type="PANTHER" id="PTHR10882:SF0">
    <property type="entry name" value="DIPHTHINE METHYL ESTER SYNTHASE"/>
    <property type="match status" value="1"/>
</dbReference>
<dbReference type="GO" id="GO:0016020">
    <property type="term" value="C:membrane"/>
    <property type="evidence" value="ECO:0007669"/>
    <property type="project" value="InterPro"/>
</dbReference>
<dbReference type="Gene3D" id="3.40.1010.10">
    <property type="entry name" value="Cobalt-precorrin-4 Transmethylase, Domain 1"/>
    <property type="match status" value="1"/>
</dbReference>
<evidence type="ECO:0000256" key="9">
    <source>
        <dbReference type="SAM" id="Phobius"/>
    </source>
</evidence>
<evidence type="ECO:0000313" key="12">
    <source>
        <dbReference type="Proteomes" id="UP000050794"/>
    </source>
</evidence>
<accession>A0A183UZ11</accession>